<evidence type="ECO:0000313" key="1">
    <source>
        <dbReference type="EMBL" id="TNN22790.1"/>
    </source>
</evidence>
<organism evidence="1 2">
    <name type="scientific">Liparis tanakae</name>
    <name type="common">Tanaka's snailfish</name>
    <dbReference type="NCBI Taxonomy" id="230148"/>
    <lineage>
        <taxon>Eukaryota</taxon>
        <taxon>Metazoa</taxon>
        <taxon>Chordata</taxon>
        <taxon>Craniata</taxon>
        <taxon>Vertebrata</taxon>
        <taxon>Euteleostomi</taxon>
        <taxon>Actinopterygii</taxon>
        <taxon>Neopterygii</taxon>
        <taxon>Teleostei</taxon>
        <taxon>Neoteleostei</taxon>
        <taxon>Acanthomorphata</taxon>
        <taxon>Eupercaria</taxon>
        <taxon>Perciformes</taxon>
        <taxon>Cottioidei</taxon>
        <taxon>Cottales</taxon>
        <taxon>Liparidae</taxon>
        <taxon>Liparis</taxon>
    </lineage>
</organism>
<gene>
    <name evidence="1" type="ORF">EYF80_067094</name>
</gene>
<protein>
    <submittedName>
        <fullName evidence="1">Uncharacterized protein</fullName>
    </submittedName>
</protein>
<proteinExistence type="predicted"/>
<comment type="caution">
    <text evidence="1">The sequence shown here is derived from an EMBL/GenBank/DDBJ whole genome shotgun (WGS) entry which is preliminary data.</text>
</comment>
<sequence>MFPIESIGCSSSADMRQPCQFDSRQASAGISAEFAPLPSPQQMSLQQHGVVMMLNGS</sequence>
<evidence type="ECO:0000313" key="2">
    <source>
        <dbReference type="Proteomes" id="UP000314294"/>
    </source>
</evidence>
<dbReference type="EMBL" id="SRLO01020982">
    <property type="protein sequence ID" value="TNN22790.1"/>
    <property type="molecule type" value="Genomic_DNA"/>
</dbReference>
<name>A0A4Z2E2P3_9TELE</name>
<reference evidence="1 2" key="1">
    <citation type="submission" date="2019-03" db="EMBL/GenBank/DDBJ databases">
        <title>First draft genome of Liparis tanakae, snailfish: a comprehensive survey of snailfish specific genes.</title>
        <authorList>
            <person name="Kim W."/>
            <person name="Song I."/>
            <person name="Jeong J.-H."/>
            <person name="Kim D."/>
            <person name="Kim S."/>
            <person name="Ryu S."/>
            <person name="Song J.Y."/>
            <person name="Lee S.K."/>
        </authorList>
    </citation>
    <scope>NUCLEOTIDE SEQUENCE [LARGE SCALE GENOMIC DNA]</scope>
    <source>
        <tissue evidence="1">Muscle</tissue>
    </source>
</reference>
<dbReference type="Proteomes" id="UP000314294">
    <property type="component" value="Unassembled WGS sequence"/>
</dbReference>
<accession>A0A4Z2E2P3</accession>
<dbReference type="AlphaFoldDB" id="A0A4Z2E2P3"/>
<keyword evidence="2" id="KW-1185">Reference proteome</keyword>